<evidence type="ECO:0000256" key="1">
    <source>
        <dbReference type="ARBA" id="ARBA00022737"/>
    </source>
</evidence>
<dbReference type="PROSITE" id="PS51375">
    <property type="entry name" value="PPR"/>
    <property type="match status" value="5"/>
</dbReference>
<dbReference type="NCBIfam" id="TIGR00756">
    <property type="entry name" value="PPR"/>
    <property type="match status" value="4"/>
</dbReference>
<sequence length="506" mass="56065">MTLVVFPTCALTQLHHSPQPTPPISHPTSPHTPLHLPKRFHSLHPTVSWTSSIARHCRDGALPQAALVFSRMRLAGVEPNCITLLTLLSACADFPSPLTIAFGTSIHGYITKLGFDGTDNVMLWTALVGLYAKCGRLPAARKVFDEMSVRNALSWNTMIDGCMRGGDVEAGVELFDQMPERDKVSWSAMIGGFVKRGRFEEALEYFRDMQLSRVEPDYVTMVAVLAACANLGALGLGMWVHCYVQWKGFVENIRVCNSLIDMYSRCGCIVFARQVFNSMNKRSLVSWNSMIVGFAINGYAEEALEHFHSMQIEGFKPDGVSFTGALTACSHAGLVEKGLHLYKTMTRTYKISPRIEHHGCMVDLLSRAGKLEDAFGVIKSMKMKPNEVVVGAFLAACRTLGDVMLAEELTNYLGEFDADSDSNRVLLSNIYAAAGRWDDVGRIRRGMKNLGMMKKPGFSSIEIDCKVHKFICGDKSHVESDRIYALLNQFSIESSLSKSYYSPPQS</sequence>
<dbReference type="Proteomes" id="UP001419268">
    <property type="component" value="Unassembled WGS sequence"/>
</dbReference>
<dbReference type="GO" id="GO:0003723">
    <property type="term" value="F:RNA binding"/>
    <property type="evidence" value="ECO:0007669"/>
    <property type="project" value="InterPro"/>
</dbReference>
<protein>
    <submittedName>
        <fullName evidence="3">Uncharacterized protein</fullName>
    </submittedName>
</protein>
<name>A0AAP0NPQ4_9MAGN</name>
<evidence type="ECO:0000256" key="2">
    <source>
        <dbReference type="PROSITE-ProRule" id="PRU00708"/>
    </source>
</evidence>
<dbReference type="Gene3D" id="1.25.40.10">
    <property type="entry name" value="Tetratricopeptide repeat domain"/>
    <property type="match status" value="3"/>
</dbReference>
<organism evidence="3 4">
    <name type="scientific">Stephania cephalantha</name>
    <dbReference type="NCBI Taxonomy" id="152367"/>
    <lineage>
        <taxon>Eukaryota</taxon>
        <taxon>Viridiplantae</taxon>
        <taxon>Streptophyta</taxon>
        <taxon>Embryophyta</taxon>
        <taxon>Tracheophyta</taxon>
        <taxon>Spermatophyta</taxon>
        <taxon>Magnoliopsida</taxon>
        <taxon>Ranunculales</taxon>
        <taxon>Menispermaceae</taxon>
        <taxon>Menispermoideae</taxon>
        <taxon>Cissampelideae</taxon>
        <taxon>Stephania</taxon>
    </lineage>
</organism>
<dbReference type="InterPro" id="IPR046848">
    <property type="entry name" value="E_motif"/>
</dbReference>
<evidence type="ECO:0000313" key="4">
    <source>
        <dbReference type="Proteomes" id="UP001419268"/>
    </source>
</evidence>
<dbReference type="InterPro" id="IPR011990">
    <property type="entry name" value="TPR-like_helical_dom_sf"/>
</dbReference>
<dbReference type="GO" id="GO:0009451">
    <property type="term" value="P:RNA modification"/>
    <property type="evidence" value="ECO:0007669"/>
    <property type="project" value="InterPro"/>
</dbReference>
<gene>
    <name evidence="3" type="ORF">Scep_019310</name>
</gene>
<reference evidence="3 4" key="1">
    <citation type="submission" date="2024-01" db="EMBL/GenBank/DDBJ databases">
        <title>Genome assemblies of Stephania.</title>
        <authorList>
            <person name="Yang L."/>
        </authorList>
    </citation>
    <scope>NUCLEOTIDE SEQUENCE [LARGE SCALE GENOMIC DNA]</scope>
    <source>
        <strain evidence="3">JXDWG</strain>
        <tissue evidence="3">Leaf</tissue>
    </source>
</reference>
<feature type="repeat" description="PPR" evidence="2">
    <location>
        <begin position="45"/>
        <end position="79"/>
    </location>
</feature>
<dbReference type="EMBL" id="JBBNAG010000008">
    <property type="protein sequence ID" value="KAK9111791.1"/>
    <property type="molecule type" value="Genomic_DNA"/>
</dbReference>
<dbReference type="FunFam" id="1.25.40.10:FF:000184">
    <property type="entry name" value="Pentatricopeptide repeat-containing protein, chloroplastic"/>
    <property type="match status" value="1"/>
</dbReference>
<dbReference type="Pfam" id="PF13041">
    <property type="entry name" value="PPR_2"/>
    <property type="match status" value="2"/>
</dbReference>
<dbReference type="Pfam" id="PF01535">
    <property type="entry name" value="PPR"/>
    <property type="match status" value="4"/>
</dbReference>
<keyword evidence="4" id="KW-1185">Reference proteome</keyword>
<feature type="repeat" description="PPR" evidence="2">
    <location>
        <begin position="182"/>
        <end position="216"/>
    </location>
</feature>
<accession>A0AAP0NPQ4</accession>
<feature type="repeat" description="PPR" evidence="2">
    <location>
        <begin position="151"/>
        <end position="181"/>
    </location>
</feature>
<feature type="repeat" description="PPR" evidence="2">
    <location>
        <begin position="120"/>
        <end position="150"/>
    </location>
</feature>
<dbReference type="PANTHER" id="PTHR47926:SF510">
    <property type="entry name" value="PENTATRICOPEPTIDE REPEAT-CONTAINING PROTEIN"/>
    <property type="match status" value="1"/>
</dbReference>
<comment type="caution">
    <text evidence="3">The sequence shown here is derived from an EMBL/GenBank/DDBJ whole genome shotgun (WGS) entry which is preliminary data.</text>
</comment>
<feature type="repeat" description="PPR" evidence="2">
    <location>
        <begin position="283"/>
        <end position="317"/>
    </location>
</feature>
<dbReference type="AlphaFoldDB" id="A0AAP0NPQ4"/>
<keyword evidence="1" id="KW-0677">Repeat</keyword>
<dbReference type="FunFam" id="1.25.40.10:FF:000348">
    <property type="entry name" value="Pentatricopeptide repeat-containing protein chloroplastic"/>
    <property type="match status" value="1"/>
</dbReference>
<evidence type="ECO:0000313" key="3">
    <source>
        <dbReference type="EMBL" id="KAK9111791.1"/>
    </source>
</evidence>
<dbReference type="InterPro" id="IPR002885">
    <property type="entry name" value="PPR_rpt"/>
</dbReference>
<dbReference type="PANTHER" id="PTHR47926">
    <property type="entry name" value="PENTATRICOPEPTIDE REPEAT-CONTAINING PROTEIN"/>
    <property type="match status" value="1"/>
</dbReference>
<dbReference type="InterPro" id="IPR046960">
    <property type="entry name" value="PPR_At4g14850-like_plant"/>
</dbReference>
<dbReference type="Pfam" id="PF20431">
    <property type="entry name" value="E_motif"/>
    <property type="match status" value="1"/>
</dbReference>
<proteinExistence type="predicted"/>